<feature type="transmembrane region" description="Helical" evidence="1">
    <location>
        <begin position="76"/>
        <end position="98"/>
    </location>
</feature>
<proteinExistence type="predicted"/>
<evidence type="ECO:0000256" key="1">
    <source>
        <dbReference type="SAM" id="Phobius"/>
    </source>
</evidence>
<dbReference type="PANTHER" id="PTHR13285">
    <property type="entry name" value="ACYLTRANSFERASE"/>
    <property type="match status" value="1"/>
</dbReference>
<gene>
    <name evidence="2" type="ORF">LCGC14_2097510</name>
</gene>
<dbReference type="AlphaFoldDB" id="A0A0F9EY48"/>
<accession>A0A0F9EY48</accession>
<dbReference type="PANTHER" id="PTHR13285:SF18">
    <property type="entry name" value="PROTEIN-CYSTEINE N-PALMITOYLTRANSFERASE RASP"/>
    <property type="match status" value="1"/>
</dbReference>
<evidence type="ECO:0008006" key="3">
    <source>
        <dbReference type="Google" id="ProtNLM"/>
    </source>
</evidence>
<keyword evidence="1" id="KW-1133">Transmembrane helix</keyword>
<dbReference type="GO" id="GO:0016746">
    <property type="term" value="F:acyltransferase activity"/>
    <property type="evidence" value="ECO:0007669"/>
    <property type="project" value="TreeGrafter"/>
</dbReference>
<keyword evidence="1" id="KW-0812">Transmembrane</keyword>
<comment type="caution">
    <text evidence="2">The sequence shown here is derived from an EMBL/GenBank/DDBJ whole genome shotgun (WGS) entry which is preliminary data.</text>
</comment>
<feature type="non-terminal residue" evidence="2">
    <location>
        <position position="199"/>
    </location>
</feature>
<evidence type="ECO:0000313" key="2">
    <source>
        <dbReference type="EMBL" id="KKL71181.1"/>
    </source>
</evidence>
<name>A0A0F9EY48_9ZZZZ</name>
<dbReference type="InterPro" id="IPR051085">
    <property type="entry name" value="MB_O-acyltransferase"/>
</dbReference>
<feature type="transmembrane region" description="Helical" evidence="1">
    <location>
        <begin position="104"/>
        <end position="131"/>
    </location>
</feature>
<sequence>MLFHTWTFALFFLIAYAVYLAVKGTRLQNPWLLTASYVFYGWWNPLYLVLIVRCTLMDYLAVVLMARTRRPWLRKLWLAVSIVTNLAVLGLFKYGGFITDNINALLAGAGVSYALPAPGFLLPVGISFYTFQSMSYTIDCYRGRIGPERSLIRFATFVALFPQLVAGPIERASNLLPQLRTTRRITAGDVSDGLSLFVV</sequence>
<reference evidence="2" key="1">
    <citation type="journal article" date="2015" name="Nature">
        <title>Complex archaea that bridge the gap between prokaryotes and eukaryotes.</title>
        <authorList>
            <person name="Spang A."/>
            <person name="Saw J.H."/>
            <person name="Jorgensen S.L."/>
            <person name="Zaremba-Niedzwiedzka K."/>
            <person name="Martijn J."/>
            <person name="Lind A.E."/>
            <person name="van Eijk R."/>
            <person name="Schleper C."/>
            <person name="Guy L."/>
            <person name="Ettema T.J."/>
        </authorList>
    </citation>
    <scope>NUCLEOTIDE SEQUENCE</scope>
</reference>
<organism evidence="2">
    <name type="scientific">marine sediment metagenome</name>
    <dbReference type="NCBI Taxonomy" id="412755"/>
    <lineage>
        <taxon>unclassified sequences</taxon>
        <taxon>metagenomes</taxon>
        <taxon>ecological metagenomes</taxon>
    </lineage>
</organism>
<feature type="transmembrane region" description="Helical" evidence="1">
    <location>
        <begin position="41"/>
        <end position="64"/>
    </location>
</feature>
<dbReference type="EMBL" id="LAZR01025667">
    <property type="protein sequence ID" value="KKL71181.1"/>
    <property type="molecule type" value="Genomic_DNA"/>
</dbReference>
<keyword evidence="1" id="KW-0472">Membrane</keyword>
<protein>
    <recommendedName>
        <fullName evidence="3">MBOAT family protein</fullName>
    </recommendedName>
</protein>